<evidence type="ECO:0000313" key="2">
    <source>
        <dbReference type="EMBL" id="TKR73736.1"/>
    </source>
</evidence>
<gene>
    <name evidence="2" type="ORF">L596_021014</name>
</gene>
<organism evidence="2 3">
    <name type="scientific">Steinernema carpocapsae</name>
    <name type="common">Entomopathogenic nematode</name>
    <dbReference type="NCBI Taxonomy" id="34508"/>
    <lineage>
        <taxon>Eukaryota</taxon>
        <taxon>Metazoa</taxon>
        <taxon>Ecdysozoa</taxon>
        <taxon>Nematoda</taxon>
        <taxon>Chromadorea</taxon>
        <taxon>Rhabditida</taxon>
        <taxon>Tylenchina</taxon>
        <taxon>Panagrolaimomorpha</taxon>
        <taxon>Strongyloidoidea</taxon>
        <taxon>Steinernematidae</taxon>
        <taxon>Steinernema</taxon>
    </lineage>
</organism>
<name>A0A4U5MV77_STECR</name>
<dbReference type="AlphaFoldDB" id="A0A4U5MV77"/>
<proteinExistence type="predicted"/>
<accession>A0A4U5MV77</accession>
<feature type="transmembrane region" description="Helical" evidence="1">
    <location>
        <begin position="24"/>
        <end position="44"/>
    </location>
</feature>
<reference evidence="2 3" key="1">
    <citation type="journal article" date="2015" name="Genome Biol.">
        <title>Comparative genomics of Steinernema reveals deeply conserved gene regulatory networks.</title>
        <authorList>
            <person name="Dillman A.R."/>
            <person name="Macchietto M."/>
            <person name="Porter C.F."/>
            <person name="Rogers A."/>
            <person name="Williams B."/>
            <person name="Antoshechkin I."/>
            <person name="Lee M.M."/>
            <person name="Goodwin Z."/>
            <person name="Lu X."/>
            <person name="Lewis E.E."/>
            <person name="Goodrich-Blair H."/>
            <person name="Stock S.P."/>
            <person name="Adams B.J."/>
            <person name="Sternberg P.W."/>
            <person name="Mortazavi A."/>
        </authorList>
    </citation>
    <scope>NUCLEOTIDE SEQUENCE [LARGE SCALE GENOMIC DNA]</scope>
    <source>
        <strain evidence="2 3">ALL</strain>
    </source>
</reference>
<keyword evidence="1" id="KW-0812">Transmembrane</keyword>
<reference evidence="2 3" key="2">
    <citation type="journal article" date="2019" name="G3 (Bethesda)">
        <title>Hybrid Assembly of the Genome of the Entomopathogenic Nematode Steinernema carpocapsae Identifies the X-Chromosome.</title>
        <authorList>
            <person name="Serra L."/>
            <person name="Macchietto M."/>
            <person name="Macias-Munoz A."/>
            <person name="McGill C.J."/>
            <person name="Rodriguez I.M."/>
            <person name="Rodriguez B."/>
            <person name="Murad R."/>
            <person name="Mortazavi A."/>
        </authorList>
    </citation>
    <scope>NUCLEOTIDE SEQUENCE [LARGE SCALE GENOMIC DNA]</scope>
    <source>
        <strain evidence="2 3">ALL</strain>
    </source>
</reference>
<protein>
    <submittedName>
        <fullName evidence="2">Uncharacterized protein</fullName>
    </submittedName>
</protein>
<dbReference type="EMBL" id="AZBU02000006">
    <property type="protein sequence ID" value="TKR73736.1"/>
    <property type="molecule type" value="Genomic_DNA"/>
</dbReference>
<keyword evidence="3" id="KW-1185">Reference proteome</keyword>
<evidence type="ECO:0000256" key="1">
    <source>
        <dbReference type="SAM" id="Phobius"/>
    </source>
</evidence>
<dbReference type="Proteomes" id="UP000298663">
    <property type="component" value="Unassembled WGS sequence"/>
</dbReference>
<keyword evidence="1" id="KW-1133">Transmembrane helix</keyword>
<keyword evidence="1" id="KW-0472">Membrane</keyword>
<sequence length="99" mass="11648">MRSINYANHNSRRKDFDPNTAFDFMARVIILVLLLLSLFAAYTIGSSRFLKAFGHRNAQVRAFPVQQVSDSHIMKYWRLNNVDKNKNNFGWLKSSIYKY</sequence>
<comment type="caution">
    <text evidence="2">The sequence shown here is derived from an EMBL/GenBank/DDBJ whole genome shotgun (WGS) entry which is preliminary data.</text>
</comment>
<evidence type="ECO:0000313" key="3">
    <source>
        <dbReference type="Proteomes" id="UP000298663"/>
    </source>
</evidence>